<gene>
    <name evidence="2" type="ORF">EIP91_006379</name>
</gene>
<sequence length="457" mass="51801">MADDTRSGWPLTDLFNTFFVLPFHSSDLDDLLQRQDYRLFYGPQAAPGGLSSLWLLYAKKDILICLLWFLLSSASYSLILIRISFFNTFELTPECLLGMPFELLFLGVCGFVVLRLHIDLLRLSVTHVAALPGLYSLSPANLRRVRGARRDAYHRFFQVDSMAHRSPGSAYWGPVLSHSLRRLSVSFNGLCHVVREGRCKLVRPEETLSKLLQGTLELDGIKLRPTTGLSDLLVFAHSAWMCLTKNKTGETKEPREYLIFSPDGSLQPKQTLDGVPPKLLEPVLRALLSTICAEKASVTLQCTTRGRALPPWYKSDLFCLVSLVLHYPVRDPCHAKHRVWRSDPTPSAGKATQGYLPLFNTPDRVVDILAAASFRTEPRNVTQQYVETLRGWADRLDDAAIQSSRKSQLQATEYQKYRRWPLQRDLRAEICHTNWMVAVLQAGLLERWEVEVTSKGV</sequence>
<comment type="caution">
    <text evidence="2">The sequence shown here is derived from an EMBL/GenBank/DDBJ whole genome shotgun (WGS) entry which is preliminary data.</text>
</comment>
<feature type="transmembrane region" description="Helical" evidence="1">
    <location>
        <begin position="97"/>
        <end position="114"/>
    </location>
</feature>
<proteinExistence type="predicted"/>
<keyword evidence="3" id="KW-1185">Reference proteome</keyword>
<keyword evidence="1" id="KW-0812">Transmembrane</keyword>
<evidence type="ECO:0000256" key="1">
    <source>
        <dbReference type="SAM" id="Phobius"/>
    </source>
</evidence>
<feature type="transmembrane region" description="Helical" evidence="1">
    <location>
        <begin position="62"/>
        <end position="85"/>
    </location>
</feature>
<name>A0A4R0R8J0_9APHY</name>
<accession>A0A4R0R8J0</accession>
<dbReference type="AlphaFoldDB" id="A0A4R0R8J0"/>
<dbReference type="Proteomes" id="UP000292702">
    <property type="component" value="Unassembled WGS sequence"/>
</dbReference>
<keyword evidence="1" id="KW-1133">Transmembrane helix</keyword>
<evidence type="ECO:0000313" key="2">
    <source>
        <dbReference type="EMBL" id="TCD62813.1"/>
    </source>
</evidence>
<organism evidence="2 3">
    <name type="scientific">Steccherinum ochraceum</name>
    <dbReference type="NCBI Taxonomy" id="92696"/>
    <lineage>
        <taxon>Eukaryota</taxon>
        <taxon>Fungi</taxon>
        <taxon>Dikarya</taxon>
        <taxon>Basidiomycota</taxon>
        <taxon>Agaricomycotina</taxon>
        <taxon>Agaricomycetes</taxon>
        <taxon>Polyporales</taxon>
        <taxon>Steccherinaceae</taxon>
        <taxon>Steccherinum</taxon>
    </lineage>
</organism>
<keyword evidence="1" id="KW-0472">Membrane</keyword>
<evidence type="ECO:0000313" key="3">
    <source>
        <dbReference type="Proteomes" id="UP000292702"/>
    </source>
</evidence>
<protein>
    <submittedName>
        <fullName evidence="2">Uncharacterized protein</fullName>
    </submittedName>
</protein>
<dbReference type="EMBL" id="RWJN01000343">
    <property type="protein sequence ID" value="TCD62813.1"/>
    <property type="molecule type" value="Genomic_DNA"/>
</dbReference>
<reference evidence="2 3" key="1">
    <citation type="submission" date="2018-11" db="EMBL/GenBank/DDBJ databases">
        <title>Genome assembly of Steccherinum ochraceum LE-BIN_3174, the white-rot fungus of the Steccherinaceae family (The Residual Polyporoid clade, Polyporales, Basidiomycota).</title>
        <authorList>
            <person name="Fedorova T.V."/>
            <person name="Glazunova O.A."/>
            <person name="Landesman E.O."/>
            <person name="Moiseenko K.V."/>
            <person name="Psurtseva N.V."/>
            <person name="Savinova O.S."/>
            <person name="Shakhova N.V."/>
            <person name="Tyazhelova T.V."/>
            <person name="Vasina D.V."/>
        </authorList>
    </citation>
    <scope>NUCLEOTIDE SEQUENCE [LARGE SCALE GENOMIC DNA]</scope>
    <source>
        <strain evidence="2 3">LE-BIN_3174</strain>
    </source>
</reference>